<name>A0A918HE35_9ACTN</name>
<evidence type="ECO:0000313" key="2">
    <source>
        <dbReference type="Proteomes" id="UP000646776"/>
    </source>
</evidence>
<accession>A0A918HE35</accession>
<proteinExistence type="predicted"/>
<keyword evidence="2" id="KW-1185">Reference proteome</keyword>
<dbReference type="AlphaFoldDB" id="A0A918HE35"/>
<evidence type="ECO:0000313" key="1">
    <source>
        <dbReference type="EMBL" id="GGT54333.1"/>
    </source>
</evidence>
<comment type="caution">
    <text evidence="1">The sequence shown here is derived from an EMBL/GenBank/DDBJ whole genome shotgun (WGS) entry which is preliminary data.</text>
</comment>
<organism evidence="1 2">
    <name type="scientific">Streptomyces phaeofaciens</name>
    <dbReference type="NCBI Taxonomy" id="68254"/>
    <lineage>
        <taxon>Bacteria</taxon>
        <taxon>Bacillati</taxon>
        <taxon>Actinomycetota</taxon>
        <taxon>Actinomycetes</taxon>
        <taxon>Kitasatosporales</taxon>
        <taxon>Streptomycetaceae</taxon>
        <taxon>Streptomyces</taxon>
    </lineage>
</organism>
<gene>
    <name evidence="1" type="ORF">GCM10010226_34090</name>
</gene>
<protein>
    <submittedName>
        <fullName evidence="1">Uncharacterized protein</fullName>
    </submittedName>
</protein>
<dbReference type="Proteomes" id="UP000646776">
    <property type="component" value="Unassembled WGS sequence"/>
</dbReference>
<reference evidence="1" key="2">
    <citation type="submission" date="2020-09" db="EMBL/GenBank/DDBJ databases">
        <authorList>
            <person name="Sun Q."/>
            <person name="Ohkuma M."/>
        </authorList>
    </citation>
    <scope>NUCLEOTIDE SEQUENCE</scope>
    <source>
        <strain evidence="1">JCM 4125</strain>
    </source>
</reference>
<reference evidence="1" key="1">
    <citation type="journal article" date="2014" name="Int. J. Syst. Evol. Microbiol.">
        <title>Complete genome sequence of Corynebacterium casei LMG S-19264T (=DSM 44701T), isolated from a smear-ripened cheese.</title>
        <authorList>
            <consortium name="US DOE Joint Genome Institute (JGI-PGF)"/>
            <person name="Walter F."/>
            <person name="Albersmeier A."/>
            <person name="Kalinowski J."/>
            <person name="Ruckert C."/>
        </authorList>
    </citation>
    <scope>NUCLEOTIDE SEQUENCE</scope>
    <source>
        <strain evidence="1">JCM 4125</strain>
    </source>
</reference>
<dbReference type="EMBL" id="BMSA01000009">
    <property type="protein sequence ID" value="GGT54333.1"/>
    <property type="molecule type" value="Genomic_DNA"/>
</dbReference>
<sequence>MPDSEIVEETAWLPVAVGQVAALAGVRLPLAMIMPIDILTAASDPASARLRARGRVAEVMSRSFCVGAGVLRLTHM</sequence>